<name>A0ABP0BT07_9PEZI</name>
<evidence type="ECO:0000313" key="2">
    <source>
        <dbReference type="EMBL" id="CAK7222556.1"/>
    </source>
</evidence>
<evidence type="ECO:0000313" key="3">
    <source>
        <dbReference type="Proteomes" id="UP001642406"/>
    </source>
</evidence>
<feature type="region of interest" description="Disordered" evidence="1">
    <location>
        <begin position="192"/>
        <end position="229"/>
    </location>
</feature>
<proteinExistence type="predicted"/>
<feature type="compositionally biased region" description="Low complexity" evidence="1">
    <location>
        <begin position="113"/>
        <end position="125"/>
    </location>
</feature>
<comment type="caution">
    <text evidence="2">The sequence shown here is derived from an EMBL/GenBank/DDBJ whole genome shotgun (WGS) entry which is preliminary data.</text>
</comment>
<gene>
    <name evidence="2" type="ORF">SBRCBS47491_004903</name>
</gene>
<organism evidence="2 3">
    <name type="scientific">Sporothrix bragantina</name>
    <dbReference type="NCBI Taxonomy" id="671064"/>
    <lineage>
        <taxon>Eukaryota</taxon>
        <taxon>Fungi</taxon>
        <taxon>Dikarya</taxon>
        <taxon>Ascomycota</taxon>
        <taxon>Pezizomycotina</taxon>
        <taxon>Sordariomycetes</taxon>
        <taxon>Sordariomycetidae</taxon>
        <taxon>Ophiostomatales</taxon>
        <taxon>Ophiostomataceae</taxon>
        <taxon>Sporothrix</taxon>
    </lineage>
</organism>
<feature type="region of interest" description="Disordered" evidence="1">
    <location>
        <begin position="99"/>
        <end position="131"/>
    </location>
</feature>
<protein>
    <submittedName>
        <fullName evidence="2">Uncharacterized protein</fullName>
    </submittedName>
</protein>
<evidence type="ECO:0000256" key="1">
    <source>
        <dbReference type="SAM" id="MobiDB-lite"/>
    </source>
</evidence>
<feature type="compositionally biased region" description="Acidic residues" evidence="1">
    <location>
        <begin position="205"/>
        <end position="218"/>
    </location>
</feature>
<feature type="region of interest" description="Disordered" evidence="1">
    <location>
        <begin position="516"/>
        <end position="569"/>
    </location>
</feature>
<dbReference type="EMBL" id="CAWUHC010000039">
    <property type="protein sequence ID" value="CAK7222556.1"/>
    <property type="molecule type" value="Genomic_DNA"/>
</dbReference>
<dbReference type="Proteomes" id="UP001642406">
    <property type="component" value="Unassembled WGS sequence"/>
</dbReference>
<accession>A0ABP0BT07</accession>
<reference evidence="2 3" key="1">
    <citation type="submission" date="2024-01" db="EMBL/GenBank/DDBJ databases">
        <authorList>
            <person name="Allen C."/>
            <person name="Tagirdzhanova G."/>
        </authorList>
    </citation>
    <scope>NUCLEOTIDE SEQUENCE [LARGE SCALE GENOMIC DNA]</scope>
</reference>
<keyword evidence="3" id="KW-1185">Reference proteome</keyword>
<sequence>MAHSYAHDFDPSTYRGGYIPGTDYASPYLSRHTVAHPDETAILRHVNCSLLSTPGVPPTLLALKQHAQSLSYLVAMLSPHGDDSEAMEVILARTTKAKENTTKVSSSQRHKTGVSAAAATASGSDPDTDGPLQRLVAVTHYAATDNPFDWLDLSRPYTKDTDPEHHRPLLDLVNEVQKHHDVLGTTYHCPLTTHTPRNGGRYTREDDDVNEDEDDVGLGEDGSDKQRPYTSHHNLLMHANMCLERLDHEYAGTGGLISLLPTISSSLDNIASSTREQGESTELAMARNTLVGQWLAFTQQLVGRMHELEATHANAVHFLCGEVELAPTLARSDHDSSTGPTPCPGRWVLTNAGDDVWTAVHDKLDEVTASDAALFKERLAQGVVGERSTVTATLPYVDFTTRFYRASADSTRGPISVCLAGAPSIYEADITSTETSAASTVAANQAAIDITPKVPLMPASALEKRYNRRLEEAGRLARDNTRLAQRLFKRTQVLSSLRREHARVLALNAALEMTADNTQSQVTRKSKGPATRSSSSLNGATRRPRRCGHGPADSTYQYLPEIDGSSEEE</sequence>